<name>A0AAF0YX79_9CORY</name>
<sequence length="62" mass="7167">MVDWLTQTLTTSSMWIQVPIVLGVAVPLCAVLAEYMQRILNYVGVKTFRWFNGDGLRRKKHD</sequence>
<organism evidence="2 3">
    <name type="scientific">Corynebacterium pyruviciproducens</name>
    <dbReference type="NCBI Taxonomy" id="598660"/>
    <lineage>
        <taxon>Bacteria</taxon>
        <taxon>Bacillati</taxon>
        <taxon>Actinomycetota</taxon>
        <taxon>Actinomycetes</taxon>
        <taxon>Mycobacteriales</taxon>
        <taxon>Corynebacteriaceae</taxon>
        <taxon>Corynebacterium</taxon>
    </lineage>
</organism>
<evidence type="ECO:0000313" key="2">
    <source>
        <dbReference type="EMBL" id="WOT02843.1"/>
    </source>
</evidence>
<dbReference type="AlphaFoldDB" id="A0AAF0YX79"/>
<accession>A0AAF0YX79</accession>
<dbReference type="RefSeq" id="WP_016457855.1">
    <property type="nucleotide sequence ID" value="NZ_CAMYCO010000016.1"/>
</dbReference>
<evidence type="ECO:0000313" key="3">
    <source>
        <dbReference type="Proteomes" id="UP000234560"/>
    </source>
</evidence>
<dbReference type="EMBL" id="CP136958">
    <property type="protein sequence ID" value="WOT02843.1"/>
    <property type="molecule type" value="Genomic_DNA"/>
</dbReference>
<keyword evidence="1" id="KW-1133">Transmembrane helix</keyword>
<reference evidence="2" key="1">
    <citation type="submission" date="2017-12" db="EMBL/GenBank/DDBJ databases">
        <authorList>
            <person name="Thomas-White K."/>
            <person name="Wolfe A.J."/>
        </authorList>
    </citation>
    <scope>NUCLEOTIDE SEQUENCE</scope>
    <source>
        <strain evidence="2">UMB0763</strain>
    </source>
</reference>
<feature type="transmembrane region" description="Helical" evidence="1">
    <location>
        <begin position="14"/>
        <end position="33"/>
    </location>
</feature>
<gene>
    <name evidence="2" type="ORF">CYJ47_03465</name>
</gene>
<protein>
    <submittedName>
        <fullName evidence="2">Uncharacterized protein</fullName>
    </submittedName>
</protein>
<reference evidence="2" key="2">
    <citation type="submission" date="2023-10" db="EMBL/GenBank/DDBJ databases">
        <authorList>
            <person name="Choi B."/>
        </authorList>
    </citation>
    <scope>NUCLEOTIDE SEQUENCE</scope>
    <source>
        <strain evidence="2">UMB0763</strain>
    </source>
</reference>
<keyword evidence="1" id="KW-0472">Membrane</keyword>
<dbReference type="KEGG" id="cpyr:CYJ47_03465"/>
<keyword evidence="1" id="KW-0812">Transmembrane</keyword>
<proteinExistence type="predicted"/>
<evidence type="ECO:0000256" key="1">
    <source>
        <dbReference type="SAM" id="Phobius"/>
    </source>
</evidence>
<dbReference type="Proteomes" id="UP000234560">
    <property type="component" value="Chromosome"/>
</dbReference>